<accession>A0A0F9DAL6</accession>
<dbReference type="GO" id="GO:0006260">
    <property type="term" value="P:DNA replication"/>
    <property type="evidence" value="ECO:0007669"/>
    <property type="project" value="InterPro"/>
</dbReference>
<dbReference type="PANTHER" id="PTHR38767">
    <property type="entry name" value="DNA POLYMERASE III SUBUNIT CHI"/>
    <property type="match status" value="1"/>
</dbReference>
<dbReference type="GO" id="GO:0003677">
    <property type="term" value="F:DNA binding"/>
    <property type="evidence" value="ECO:0007669"/>
    <property type="project" value="InterPro"/>
</dbReference>
<reference evidence="1" key="1">
    <citation type="journal article" date="2015" name="Nature">
        <title>Complex archaea that bridge the gap between prokaryotes and eukaryotes.</title>
        <authorList>
            <person name="Spang A."/>
            <person name="Saw J.H."/>
            <person name="Jorgensen S.L."/>
            <person name="Zaremba-Niedzwiedzka K."/>
            <person name="Martijn J."/>
            <person name="Lind A.E."/>
            <person name="van Eijk R."/>
            <person name="Schleper C."/>
            <person name="Guy L."/>
            <person name="Ettema T.J."/>
        </authorList>
    </citation>
    <scope>NUCLEOTIDE SEQUENCE</scope>
</reference>
<dbReference type="Pfam" id="PF04364">
    <property type="entry name" value="DNA_pol3_chi"/>
    <property type="match status" value="1"/>
</dbReference>
<evidence type="ECO:0000313" key="1">
    <source>
        <dbReference type="EMBL" id="KKL58714.1"/>
    </source>
</evidence>
<dbReference type="GO" id="GO:0003887">
    <property type="term" value="F:DNA-directed DNA polymerase activity"/>
    <property type="evidence" value="ECO:0007669"/>
    <property type="project" value="InterPro"/>
</dbReference>
<name>A0A0F9DAL6_9ZZZZ</name>
<dbReference type="AlphaFoldDB" id="A0A0F9DAL6"/>
<evidence type="ECO:0008006" key="2">
    <source>
        <dbReference type="Google" id="ProtNLM"/>
    </source>
</evidence>
<dbReference type="NCBIfam" id="NF004347">
    <property type="entry name" value="PRK05728.1-4"/>
    <property type="match status" value="1"/>
</dbReference>
<dbReference type="EMBL" id="LAZR01029727">
    <property type="protein sequence ID" value="KKL58714.1"/>
    <property type="molecule type" value="Genomic_DNA"/>
</dbReference>
<comment type="caution">
    <text evidence="1">The sequence shown here is derived from an EMBL/GenBank/DDBJ whole genome shotgun (WGS) entry which is preliminary data.</text>
</comment>
<dbReference type="GO" id="GO:0032298">
    <property type="term" value="P:positive regulation of DNA-templated DNA replication initiation"/>
    <property type="evidence" value="ECO:0007669"/>
    <property type="project" value="TreeGrafter"/>
</dbReference>
<gene>
    <name evidence="1" type="ORF">LCGC14_2222600</name>
</gene>
<dbReference type="InterPro" id="IPR036768">
    <property type="entry name" value="PolIII_chi_sf"/>
</dbReference>
<sequence length="152" mass="16571">MGAVYFYHLTERPLEATLPLLLDRARQAGWRVVVRGANPRRLEALDEALWTGSDDSFLPHGIAGGAHDADQPILLSTGTDLPNGAQCVMCIEGAEIAPAEIETLDRACVLFDGGDPVALDRARGQWRALTRAGVKAQYWSEEGGRWEKKAES</sequence>
<dbReference type="Gene3D" id="3.40.50.10110">
    <property type="entry name" value="DNA polymerase III subunit chi"/>
    <property type="match status" value="1"/>
</dbReference>
<dbReference type="SUPFAM" id="SSF102400">
    <property type="entry name" value="DNA polymerase III chi subunit"/>
    <property type="match status" value="1"/>
</dbReference>
<proteinExistence type="predicted"/>
<organism evidence="1">
    <name type="scientific">marine sediment metagenome</name>
    <dbReference type="NCBI Taxonomy" id="412755"/>
    <lineage>
        <taxon>unclassified sequences</taxon>
        <taxon>metagenomes</taxon>
        <taxon>ecological metagenomes</taxon>
    </lineage>
</organism>
<protein>
    <recommendedName>
        <fullName evidence="2">DNA polymerase III subunit chi</fullName>
    </recommendedName>
</protein>
<dbReference type="PANTHER" id="PTHR38767:SF1">
    <property type="entry name" value="DNA POLYMERASE III SUBUNIT CHI"/>
    <property type="match status" value="1"/>
</dbReference>
<dbReference type="InterPro" id="IPR007459">
    <property type="entry name" value="DNA_pol3_chi"/>
</dbReference>